<comment type="similarity">
    <text evidence="4">Belongs to the bacterial secretin family.</text>
</comment>
<dbReference type="PANTHER" id="PTHR30332">
    <property type="entry name" value="PROBABLE GENERAL SECRETION PATHWAY PROTEIN D"/>
    <property type="match status" value="1"/>
</dbReference>
<evidence type="ECO:0000256" key="5">
    <source>
        <dbReference type="RuleBase" id="RU004004"/>
    </source>
</evidence>
<feature type="domain" description="NolW-like" evidence="7">
    <location>
        <begin position="295"/>
        <end position="375"/>
    </location>
</feature>
<evidence type="ECO:0000259" key="6">
    <source>
        <dbReference type="Pfam" id="PF00263"/>
    </source>
</evidence>
<evidence type="ECO:0000313" key="9">
    <source>
        <dbReference type="Proteomes" id="UP000320390"/>
    </source>
</evidence>
<keyword evidence="5" id="KW-0813">Transport</keyword>
<accession>A0A518ESR8</accession>
<proteinExistence type="inferred from homology"/>
<keyword evidence="2" id="KW-0732">Signal</keyword>
<organism evidence="8 9">
    <name type="scientific">Saltatorellus ferox</name>
    <dbReference type="NCBI Taxonomy" id="2528018"/>
    <lineage>
        <taxon>Bacteria</taxon>
        <taxon>Pseudomonadati</taxon>
        <taxon>Planctomycetota</taxon>
        <taxon>Planctomycetia</taxon>
        <taxon>Planctomycetia incertae sedis</taxon>
        <taxon>Saltatorellus</taxon>
    </lineage>
</organism>
<protein>
    <submittedName>
        <fullName evidence="8">Type II secretion system protein D</fullName>
    </submittedName>
</protein>
<dbReference type="AlphaFoldDB" id="A0A518ESR8"/>
<comment type="subcellular location">
    <subcellularLocation>
        <location evidence="5">Cell outer membrane</location>
    </subcellularLocation>
    <subcellularLocation>
        <location evidence="1">Membrane</location>
    </subcellularLocation>
</comment>
<dbReference type="InterPro" id="IPR038591">
    <property type="entry name" value="NolW-like_sf"/>
</dbReference>
<dbReference type="Proteomes" id="UP000320390">
    <property type="component" value="Chromosome"/>
</dbReference>
<evidence type="ECO:0000256" key="3">
    <source>
        <dbReference type="ARBA" id="ARBA00023136"/>
    </source>
</evidence>
<dbReference type="EMBL" id="CP036434">
    <property type="protein sequence ID" value="QDV07141.1"/>
    <property type="molecule type" value="Genomic_DNA"/>
</dbReference>
<dbReference type="RefSeq" id="WP_145197940.1">
    <property type="nucleotide sequence ID" value="NZ_CP036434.1"/>
</dbReference>
<evidence type="ECO:0000313" key="8">
    <source>
        <dbReference type="EMBL" id="QDV07141.1"/>
    </source>
</evidence>
<dbReference type="Gene3D" id="3.30.1370.120">
    <property type="match status" value="3"/>
</dbReference>
<dbReference type="InterPro" id="IPR005644">
    <property type="entry name" value="NolW-like"/>
</dbReference>
<evidence type="ECO:0000259" key="7">
    <source>
        <dbReference type="Pfam" id="PF03958"/>
    </source>
</evidence>
<dbReference type="Pfam" id="PF00263">
    <property type="entry name" value="Secretin"/>
    <property type="match status" value="1"/>
</dbReference>
<gene>
    <name evidence="8" type="primary">gspD_2</name>
    <name evidence="8" type="ORF">Poly30_26600</name>
</gene>
<keyword evidence="3" id="KW-0472">Membrane</keyword>
<dbReference type="Pfam" id="PF03958">
    <property type="entry name" value="Secretin_N"/>
    <property type="match status" value="2"/>
</dbReference>
<feature type="domain" description="NolW-like" evidence="7">
    <location>
        <begin position="385"/>
        <end position="473"/>
    </location>
</feature>
<dbReference type="GO" id="GO:0009306">
    <property type="term" value="P:protein secretion"/>
    <property type="evidence" value="ECO:0007669"/>
    <property type="project" value="InterPro"/>
</dbReference>
<dbReference type="InterPro" id="IPR001775">
    <property type="entry name" value="GspD/PilQ"/>
</dbReference>
<dbReference type="PANTHER" id="PTHR30332:SF24">
    <property type="entry name" value="SECRETIN GSPD-RELATED"/>
    <property type="match status" value="1"/>
</dbReference>
<sequence>MTHVAGLGNAEKSTVHCMETPRSAQEIMMLQANCRTSRRTLRRVIARGFSRAARLAPAPLALAFLWALPLTLVSAAGAAAAPQQNPQQDTADLATIVEVEGSYVLNFAQSEEEDSMSLYQFTQACQEVTDLQFTWNQDTEGLLKQNKVRLLGQKTIKKDRFYSFFQVMMIISDFVCTEVGEDDIAVIKIDSLTTTARNNLRSGAIYVEPENLADYQDQPATLITTVVTLPNTDVRQVSNSMRTMITDANTQQMLPAGNSNSMVLVGFGSNVVALANMLSIIDEASKSESPTPEFEMIKLEYAVPDDVAAMVEELLEAANQAKQQNAAVQGAQGTISRNQGEAKIIVDARTNSLIIVALPEEMPRIKELIARLDVDIVERERSYHIVGLENVSAEDLAETLNDFLEDAVQLDQQAGGTAGNNQRNGGAQRSSNNAREFVVVADNETNSLLIAANRTRYQDLKGMIELLDRRQDQVLIETALIELTSRDMLDIGVELGFADIPGTDQTGGFGVTGFGLSTLEDSDGDGVVDVRVPSLGQGVTAGIIDGGDFSIPMLLALVEEKRNSNVLNVPSVLVNNNSVATVSTLDEQPTTQITATGGGVGAGQTQTNFNGYQEAGITMEISPSISASRYLRLDIYLEVSTFIGSVQGAIPPPRVTRTIRTQVNVPDGATMVIGGIVVDNESDTRTQVPVLGDIPILGRLFSRESSNRDRTVLYFFVTPHIMKDTEFADLAEFSFTKKLEAAEQIGMDRLRKIDPNFGAPDGSGSDVSLEGFDLPLYSAPIRGEVEGEDVGITPFEAASMLDGTKKE</sequence>
<keyword evidence="9" id="KW-1185">Reference proteome</keyword>
<dbReference type="GO" id="GO:0009279">
    <property type="term" value="C:cell outer membrane"/>
    <property type="evidence" value="ECO:0007669"/>
    <property type="project" value="UniProtKB-SubCell"/>
</dbReference>
<dbReference type="OrthoDB" id="9779724at2"/>
<evidence type="ECO:0000256" key="2">
    <source>
        <dbReference type="ARBA" id="ARBA00022729"/>
    </source>
</evidence>
<name>A0A518ESR8_9BACT</name>
<feature type="domain" description="Type II/III secretion system secretin-like" evidence="6">
    <location>
        <begin position="558"/>
        <end position="723"/>
    </location>
</feature>
<evidence type="ECO:0000256" key="1">
    <source>
        <dbReference type="ARBA" id="ARBA00004370"/>
    </source>
</evidence>
<dbReference type="InterPro" id="IPR050810">
    <property type="entry name" value="Bact_Secretion_Sys_Channel"/>
</dbReference>
<reference evidence="8 9" key="1">
    <citation type="submission" date="2019-02" db="EMBL/GenBank/DDBJ databases">
        <title>Deep-cultivation of Planctomycetes and their phenomic and genomic characterization uncovers novel biology.</title>
        <authorList>
            <person name="Wiegand S."/>
            <person name="Jogler M."/>
            <person name="Boedeker C."/>
            <person name="Pinto D."/>
            <person name="Vollmers J."/>
            <person name="Rivas-Marin E."/>
            <person name="Kohn T."/>
            <person name="Peeters S.H."/>
            <person name="Heuer A."/>
            <person name="Rast P."/>
            <person name="Oberbeckmann S."/>
            <person name="Bunk B."/>
            <person name="Jeske O."/>
            <person name="Meyerdierks A."/>
            <person name="Storesund J.E."/>
            <person name="Kallscheuer N."/>
            <person name="Luecker S."/>
            <person name="Lage O.M."/>
            <person name="Pohl T."/>
            <person name="Merkel B.J."/>
            <person name="Hornburger P."/>
            <person name="Mueller R.-W."/>
            <person name="Bruemmer F."/>
            <person name="Labrenz M."/>
            <person name="Spormann A.M."/>
            <person name="Op den Camp H."/>
            <person name="Overmann J."/>
            <person name="Amann R."/>
            <person name="Jetten M.S.M."/>
            <person name="Mascher T."/>
            <person name="Medema M.H."/>
            <person name="Devos D.P."/>
            <person name="Kaster A.-K."/>
            <person name="Ovreas L."/>
            <person name="Rohde M."/>
            <person name="Galperin M.Y."/>
            <person name="Jogler C."/>
        </authorList>
    </citation>
    <scope>NUCLEOTIDE SEQUENCE [LARGE SCALE GENOMIC DNA]</scope>
    <source>
        <strain evidence="8 9">Poly30</strain>
    </source>
</reference>
<dbReference type="GO" id="GO:0015627">
    <property type="term" value="C:type II protein secretion system complex"/>
    <property type="evidence" value="ECO:0007669"/>
    <property type="project" value="TreeGrafter"/>
</dbReference>
<dbReference type="PRINTS" id="PR00811">
    <property type="entry name" value="BCTERIALGSPD"/>
</dbReference>
<dbReference type="InterPro" id="IPR004846">
    <property type="entry name" value="T2SS/T3SS_dom"/>
</dbReference>
<evidence type="ECO:0000256" key="4">
    <source>
        <dbReference type="RuleBase" id="RU004003"/>
    </source>
</evidence>